<evidence type="ECO:0000256" key="7">
    <source>
        <dbReference type="ARBA" id="ARBA00023136"/>
    </source>
</evidence>
<dbReference type="GO" id="GO:0005549">
    <property type="term" value="F:odorant binding"/>
    <property type="evidence" value="ECO:0007669"/>
    <property type="project" value="InterPro"/>
</dbReference>
<dbReference type="PANTHER" id="PTHR21137:SF35">
    <property type="entry name" value="ODORANT RECEPTOR 19A-RELATED"/>
    <property type="match status" value="1"/>
</dbReference>
<dbReference type="GO" id="GO:0005886">
    <property type="term" value="C:plasma membrane"/>
    <property type="evidence" value="ECO:0007669"/>
    <property type="project" value="UniProtKB-SubCell"/>
</dbReference>
<evidence type="ECO:0000256" key="6">
    <source>
        <dbReference type="ARBA" id="ARBA00022989"/>
    </source>
</evidence>
<evidence type="ECO:0000313" key="12">
    <source>
        <dbReference type="Proteomes" id="UP000291343"/>
    </source>
</evidence>
<proteinExistence type="inferred from homology"/>
<feature type="transmembrane region" description="Helical" evidence="10">
    <location>
        <begin position="29"/>
        <end position="49"/>
    </location>
</feature>
<dbReference type="OrthoDB" id="6625624at2759"/>
<keyword evidence="2" id="KW-1003">Cell membrane</keyword>
<feature type="transmembrane region" description="Helical" evidence="10">
    <location>
        <begin position="150"/>
        <end position="174"/>
    </location>
</feature>
<feature type="transmembrane region" description="Helical" evidence="10">
    <location>
        <begin position="89"/>
        <end position="110"/>
    </location>
</feature>
<dbReference type="InterPro" id="IPR004117">
    <property type="entry name" value="7tm6_olfct_rcpt"/>
</dbReference>
<evidence type="ECO:0000256" key="5">
    <source>
        <dbReference type="ARBA" id="ARBA00022725"/>
    </source>
</evidence>
<dbReference type="SUPFAM" id="SSF90123">
    <property type="entry name" value="ABC transporter transmembrane region"/>
    <property type="match status" value="1"/>
</dbReference>
<dbReference type="AlphaFoldDB" id="A0A482WMV7"/>
<feature type="transmembrane region" description="Helical" evidence="10">
    <location>
        <begin position="230"/>
        <end position="250"/>
    </location>
</feature>
<evidence type="ECO:0000256" key="3">
    <source>
        <dbReference type="ARBA" id="ARBA00022606"/>
    </source>
</evidence>
<keyword evidence="3 10" id="KW-0716">Sensory transduction</keyword>
<reference evidence="11 12" key="1">
    <citation type="journal article" date="2017" name="Gigascience">
        <title>Genome sequence of the small brown planthopper, Laodelphax striatellus.</title>
        <authorList>
            <person name="Zhu J."/>
            <person name="Jiang F."/>
            <person name="Wang X."/>
            <person name="Yang P."/>
            <person name="Bao Y."/>
            <person name="Zhao W."/>
            <person name="Wang W."/>
            <person name="Lu H."/>
            <person name="Wang Q."/>
            <person name="Cui N."/>
            <person name="Li J."/>
            <person name="Chen X."/>
            <person name="Luo L."/>
            <person name="Yu J."/>
            <person name="Kang L."/>
            <person name="Cui F."/>
        </authorList>
    </citation>
    <scope>NUCLEOTIDE SEQUENCE [LARGE SCALE GENOMIC DNA]</scope>
    <source>
        <strain evidence="11">Lst14</strain>
    </source>
</reference>
<protein>
    <recommendedName>
        <fullName evidence="10">Odorant receptor</fullName>
    </recommendedName>
</protein>
<keyword evidence="5 10" id="KW-0552">Olfaction</keyword>
<comment type="caution">
    <text evidence="10">Lacks conserved residue(s) required for the propagation of feature annotation.</text>
</comment>
<comment type="similarity">
    <text evidence="10">Belongs to the insect chemoreceptor superfamily. Heteromeric odorant receptor channel (TC 1.A.69) family.</text>
</comment>
<evidence type="ECO:0000256" key="1">
    <source>
        <dbReference type="ARBA" id="ARBA00004651"/>
    </source>
</evidence>
<comment type="subcellular location">
    <subcellularLocation>
        <location evidence="1 10">Cell membrane</location>
        <topology evidence="1 10">Multi-pass membrane protein</topology>
    </subcellularLocation>
</comment>
<sequence length="350" mass="39660">MLLRRTITTSELRSIVSAMGYLPDGRRTLATYSFTIFFILYSINLTCGLSHQWSNFKVRLEIIRNLVLLCNIQEILNEINGMEDDSQHFVRTFVVVSFCYTRLPVLNAVYARLTMSSASDFRDLPQVSYLHYPLNKGRPVTLGHYLCGALFLYAGNLSAALFSFCFLYASYLALRCVTDAFQQLAALIQHWNNSAANTTQPQVAGLREIVAFHQQICREARLLNKGIETATLNLLQGCVVQLCLGLFSILEGGDKIKYGGFTCFVLLMLVGFSSFGQILEDRIGRVRTSIWESDWVSRPHFIRKALFTMMIGATARLELRPYGLQQLNMRSFASVLKTVYSLFNVVNQSR</sequence>
<dbReference type="GO" id="GO:0004984">
    <property type="term" value="F:olfactory receptor activity"/>
    <property type="evidence" value="ECO:0007669"/>
    <property type="project" value="InterPro"/>
</dbReference>
<keyword evidence="9 10" id="KW-0807">Transducer</keyword>
<feature type="transmembrane region" description="Helical" evidence="10">
    <location>
        <begin position="256"/>
        <end position="279"/>
    </location>
</feature>
<dbReference type="Pfam" id="PF02949">
    <property type="entry name" value="7tm_6"/>
    <property type="match status" value="1"/>
</dbReference>
<evidence type="ECO:0000256" key="4">
    <source>
        <dbReference type="ARBA" id="ARBA00022692"/>
    </source>
</evidence>
<keyword evidence="7 10" id="KW-0472">Membrane</keyword>
<dbReference type="InterPro" id="IPR036640">
    <property type="entry name" value="ABC1_TM_sf"/>
</dbReference>
<gene>
    <name evidence="11" type="ORF">LSTR_LSTR012182</name>
</gene>
<comment type="caution">
    <text evidence="11">The sequence shown here is derived from an EMBL/GenBank/DDBJ whole genome shotgun (WGS) entry which is preliminary data.</text>
</comment>
<dbReference type="InParanoid" id="A0A482WMV7"/>
<keyword evidence="4 10" id="KW-0812">Transmembrane</keyword>
<organism evidence="11 12">
    <name type="scientific">Laodelphax striatellus</name>
    <name type="common">Small brown planthopper</name>
    <name type="synonym">Delphax striatella</name>
    <dbReference type="NCBI Taxonomy" id="195883"/>
    <lineage>
        <taxon>Eukaryota</taxon>
        <taxon>Metazoa</taxon>
        <taxon>Ecdysozoa</taxon>
        <taxon>Arthropoda</taxon>
        <taxon>Hexapoda</taxon>
        <taxon>Insecta</taxon>
        <taxon>Pterygota</taxon>
        <taxon>Neoptera</taxon>
        <taxon>Paraneoptera</taxon>
        <taxon>Hemiptera</taxon>
        <taxon>Auchenorrhyncha</taxon>
        <taxon>Fulgoroidea</taxon>
        <taxon>Delphacidae</taxon>
        <taxon>Criomorphinae</taxon>
        <taxon>Laodelphax</taxon>
    </lineage>
</organism>
<dbReference type="EMBL" id="QKKF02030310">
    <property type="protein sequence ID" value="RZF34813.1"/>
    <property type="molecule type" value="Genomic_DNA"/>
</dbReference>
<dbReference type="GO" id="GO:0007165">
    <property type="term" value="P:signal transduction"/>
    <property type="evidence" value="ECO:0007669"/>
    <property type="project" value="UniProtKB-KW"/>
</dbReference>
<dbReference type="PANTHER" id="PTHR21137">
    <property type="entry name" value="ODORANT RECEPTOR"/>
    <property type="match status" value="1"/>
</dbReference>
<dbReference type="GO" id="GO:0005524">
    <property type="term" value="F:ATP binding"/>
    <property type="evidence" value="ECO:0007669"/>
    <property type="project" value="InterPro"/>
</dbReference>
<keyword evidence="8 10" id="KW-0675">Receptor</keyword>
<keyword evidence="6 10" id="KW-1133">Transmembrane helix</keyword>
<keyword evidence="12" id="KW-1185">Reference proteome</keyword>
<name>A0A482WMV7_LAOST</name>
<evidence type="ECO:0000313" key="11">
    <source>
        <dbReference type="EMBL" id="RZF34813.1"/>
    </source>
</evidence>
<evidence type="ECO:0000256" key="8">
    <source>
        <dbReference type="ARBA" id="ARBA00023170"/>
    </source>
</evidence>
<evidence type="ECO:0000256" key="2">
    <source>
        <dbReference type="ARBA" id="ARBA00022475"/>
    </source>
</evidence>
<evidence type="ECO:0000256" key="10">
    <source>
        <dbReference type="RuleBase" id="RU351113"/>
    </source>
</evidence>
<accession>A0A482WMV7</accession>
<evidence type="ECO:0000256" key="9">
    <source>
        <dbReference type="ARBA" id="ARBA00023224"/>
    </source>
</evidence>
<dbReference type="Proteomes" id="UP000291343">
    <property type="component" value="Unassembled WGS sequence"/>
</dbReference>